<keyword evidence="1" id="KW-0808">Transferase</keyword>
<gene>
    <name evidence="1" type="ORF">EOE18_11070</name>
</gene>
<dbReference type="SUPFAM" id="SSF53756">
    <property type="entry name" value="UDP-Glycosyltransferase/glycogen phosphorylase"/>
    <property type="match status" value="1"/>
</dbReference>
<dbReference type="AlphaFoldDB" id="A0A437N449"/>
<accession>A0A437N449</accession>
<proteinExistence type="predicted"/>
<comment type="caution">
    <text evidence="1">The sequence shown here is derived from an EMBL/GenBank/DDBJ whole genome shotgun (WGS) entry which is preliminary data.</text>
</comment>
<name>A0A437N449_9SPHN</name>
<dbReference type="Proteomes" id="UP000282837">
    <property type="component" value="Unassembled WGS sequence"/>
</dbReference>
<evidence type="ECO:0000313" key="2">
    <source>
        <dbReference type="Proteomes" id="UP000282837"/>
    </source>
</evidence>
<protein>
    <submittedName>
        <fullName evidence="1">UDP-N-acetylglucosamine--LPS N-acetylglucosamine transferase</fullName>
    </submittedName>
</protein>
<evidence type="ECO:0000313" key="1">
    <source>
        <dbReference type="EMBL" id="RVU04689.1"/>
    </source>
</evidence>
<dbReference type="GO" id="GO:0016740">
    <property type="term" value="F:transferase activity"/>
    <property type="evidence" value="ECO:0007669"/>
    <property type="project" value="UniProtKB-KW"/>
</dbReference>
<dbReference type="Gene3D" id="3.40.50.2000">
    <property type="entry name" value="Glycogen Phosphorylase B"/>
    <property type="match status" value="1"/>
</dbReference>
<dbReference type="EMBL" id="SACO01000007">
    <property type="protein sequence ID" value="RVU04689.1"/>
    <property type="molecule type" value="Genomic_DNA"/>
</dbReference>
<dbReference type="OrthoDB" id="555447at2"/>
<organism evidence="1 2">
    <name type="scientific">Novosphingobium umbonatum</name>
    <dbReference type="NCBI Taxonomy" id="1908524"/>
    <lineage>
        <taxon>Bacteria</taxon>
        <taxon>Pseudomonadati</taxon>
        <taxon>Pseudomonadota</taxon>
        <taxon>Alphaproteobacteria</taxon>
        <taxon>Sphingomonadales</taxon>
        <taxon>Sphingomonadaceae</taxon>
        <taxon>Novosphingobium</taxon>
    </lineage>
</organism>
<reference evidence="1 2" key="1">
    <citation type="submission" date="2019-01" db="EMBL/GenBank/DDBJ databases">
        <authorList>
            <person name="Chen W.-M."/>
        </authorList>
    </citation>
    <scope>NUCLEOTIDE SEQUENCE [LARGE SCALE GENOMIC DNA]</scope>
    <source>
        <strain evidence="1 2">FSY-9</strain>
    </source>
</reference>
<sequence>MLNLQAGQTKKRVMAIASGGGHWEQMMMLRDAFAGHDVTFVTTLAGLGERSGLSNVRIVPDCNRNKPVRAFFALLRILWVIISLRPQVIISTGALPGVIALALGKRLGARTIWVDSIANAEEFSMAGALARNHAHLWMSQWPSVATDNGATYAGSVL</sequence>
<keyword evidence="2" id="KW-1185">Reference proteome</keyword>